<dbReference type="Proteomes" id="UP000198670">
    <property type="component" value="Unassembled WGS sequence"/>
</dbReference>
<reference evidence="1 2" key="1">
    <citation type="submission" date="2016-10" db="EMBL/GenBank/DDBJ databases">
        <authorList>
            <person name="de Groot N.N."/>
        </authorList>
    </citation>
    <scope>NUCLEOTIDE SEQUENCE [LARGE SCALE GENOMIC DNA]</scope>
    <source>
        <strain evidence="1 2">RK1</strain>
    </source>
</reference>
<gene>
    <name evidence="1" type="ORF">SAMN05444682_111101</name>
</gene>
<evidence type="ECO:0000313" key="1">
    <source>
        <dbReference type="EMBL" id="SFJ59569.1"/>
    </source>
</evidence>
<dbReference type="InterPro" id="IPR020271">
    <property type="entry name" value="Uncharacterised_MJ1172"/>
</dbReference>
<proteinExistence type="predicted"/>
<dbReference type="Pfam" id="PF10884">
    <property type="entry name" value="DUF2683"/>
    <property type="match status" value="1"/>
</dbReference>
<evidence type="ECO:0000313" key="2">
    <source>
        <dbReference type="Proteomes" id="UP000198670"/>
    </source>
</evidence>
<protein>
    <submittedName>
        <fullName evidence="1">Uncharacterized protein</fullName>
    </submittedName>
</protein>
<name>A0A1I3SP49_9SPHI</name>
<sequence length="65" mass="7375">MGYLIVHPDTSEKLTAIKVVLKALKVDFEESKAAYNTDFVAKMQEGEEDIKAGRTVKMTLDELWK</sequence>
<dbReference type="AlphaFoldDB" id="A0A1I3SP49"/>
<dbReference type="RefSeq" id="WP_090630197.1">
    <property type="nucleotide sequence ID" value="NZ_FOQO01000011.1"/>
</dbReference>
<dbReference type="STRING" id="1477437.SAMN05444682_111101"/>
<organism evidence="1 2">
    <name type="scientific">Parapedobacter indicus</name>
    <dbReference type="NCBI Taxonomy" id="1477437"/>
    <lineage>
        <taxon>Bacteria</taxon>
        <taxon>Pseudomonadati</taxon>
        <taxon>Bacteroidota</taxon>
        <taxon>Sphingobacteriia</taxon>
        <taxon>Sphingobacteriales</taxon>
        <taxon>Sphingobacteriaceae</taxon>
        <taxon>Parapedobacter</taxon>
    </lineage>
</organism>
<dbReference type="EMBL" id="FOQO01000011">
    <property type="protein sequence ID" value="SFJ59569.1"/>
    <property type="molecule type" value="Genomic_DNA"/>
</dbReference>
<dbReference type="OrthoDB" id="827255at2"/>
<accession>A0A1I3SP49</accession>
<keyword evidence="2" id="KW-1185">Reference proteome</keyword>